<protein>
    <submittedName>
        <fullName evidence="2">Uncharacterized protein</fullName>
    </submittedName>
</protein>
<gene>
    <name evidence="2" type="ORF">NDU88_001844</name>
</gene>
<dbReference type="AlphaFoldDB" id="A0AAV7W2R1"/>
<feature type="non-terminal residue" evidence="2">
    <location>
        <position position="86"/>
    </location>
</feature>
<comment type="caution">
    <text evidence="2">The sequence shown here is derived from an EMBL/GenBank/DDBJ whole genome shotgun (WGS) entry which is preliminary data.</text>
</comment>
<reference evidence="2" key="1">
    <citation type="journal article" date="2022" name="bioRxiv">
        <title>Sequencing and chromosome-scale assembly of the giantPleurodeles waltlgenome.</title>
        <authorList>
            <person name="Brown T."/>
            <person name="Elewa A."/>
            <person name="Iarovenko S."/>
            <person name="Subramanian E."/>
            <person name="Araus A.J."/>
            <person name="Petzold A."/>
            <person name="Susuki M."/>
            <person name="Suzuki K.-i.T."/>
            <person name="Hayashi T."/>
            <person name="Toyoda A."/>
            <person name="Oliveira C."/>
            <person name="Osipova E."/>
            <person name="Leigh N.D."/>
            <person name="Simon A."/>
            <person name="Yun M.H."/>
        </authorList>
    </citation>
    <scope>NUCLEOTIDE SEQUENCE</scope>
    <source>
        <strain evidence="2">20211129_DDA</strain>
        <tissue evidence="2">Liver</tissue>
    </source>
</reference>
<organism evidence="2 3">
    <name type="scientific">Pleurodeles waltl</name>
    <name type="common">Iberian ribbed newt</name>
    <dbReference type="NCBI Taxonomy" id="8319"/>
    <lineage>
        <taxon>Eukaryota</taxon>
        <taxon>Metazoa</taxon>
        <taxon>Chordata</taxon>
        <taxon>Craniata</taxon>
        <taxon>Vertebrata</taxon>
        <taxon>Euteleostomi</taxon>
        <taxon>Amphibia</taxon>
        <taxon>Batrachia</taxon>
        <taxon>Caudata</taxon>
        <taxon>Salamandroidea</taxon>
        <taxon>Salamandridae</taxon>
        <taxon>Pleurodelinae</taxon>
        <taxon>Pleurodeles</taxon>
    </lineage>
</organism>
<keyword evidence="3" id="KW-1185">Reference proteome</keyword>
<feature type="compositionally biased region" description="Low complexity" evidence="1">
    <location>
        <begin position="59"/>
        <end position="71"/>
    </location>
</feature>
<name>A0AAV7W2R1_PLEWA</name>
<evidence type="ECO:0000313" key="2">
    <source>
        <dbReference type="EMBL" id="KAJ1206439.1"/>
    </source>
</evidence>
<proteinExistence type="predicted"/>
<dbReference type="Proteomes" id="UP001066276">
    <property type="component" value="Chromosome 1_2"/>
</dbReference>
<accession>A0AAV7W2R1</accession>
<evidence type="ECO:0000313" key="3">
    <source>
        <dbReference type="Proteomes" id="UP001066276"/>
    </source>
</evidence>
<evidence type="ECO:0000256" key="1">
    <source>
        <dbReference type="SAM" id="MobiDB-lite"/>
    </source>
</evidence>
<feature type="region of interest" description="Disordered" evidence="1">
    <location>
        <begin position="56"/>
        <end position="86"/>
    </location>
</feature>
<sequence>MFAPAVPLDFRQCAKGKRDYALPPSDRDGSLSTSRVLHRPQSLASSHEILCVPISYRRSGSPPQSAPPQASDLRSLAVETPRETDP</sequence>
<feature type="region of interest" description="Disordered" evidence="1">
    <location>
        <begin position="17"/>
        <end position="41"/>
    </location>
</feature>
<feature type="compositionally biased region" description="Basic and acidic residues" evidence="1">
    <location>
        <begin position="17"/>
        <end position="29"/>
    </location>
</feature>
<dbReference type="EMBL" id="JANPWB010000002">
    <property type="protein sequence ID" value="KAJ1206439.1"/>
    <property type="molecule type" value="Genomic_DNA"/>
</dbReference>